<evidence type="ECO:0000313" key="2">
    <source>
        <dbReference type="Proteomes" id="UP001055115"/>
    </source>
</evidence>
<organism evidence="1 2">
    <name type="scientific">Colletotrichum spaethianum</name>
    <dbReference type="NCBI Taxonomy" id="700344"/>
    <lineage>
        <taxon>Eukaryota</taxon>
        <taxon>Fungi</taxon>
        <taxon>Dikarya</taxon>
        <taxon>Ascomycota</taxon>
        <taxon>Pezizomycotina</taxon>
        <taxon>Sordariomycetes</taxon>
        <taxon>Hypocreomycetidae</taxon>
        <taxon>Glomerellales</taxon>
        <taxon>Glomerellaceae</taxon>
        <taxon>Colletotrichum</taxon>
        <taxon>Colletotrichum spaethianum species complex</taxon>
    </lineage>
</organism>
<reference evidence="1 2" key="1">
    <citation type="submission" date="2022-03" db="EMBL/GenBank/DDBJ databases">
        <title>Genome data of Colletotrichum spp.</title>
        <authorList>
            <person name="Utami Y.D."/>
            <person name="Hiruma K."/>
        </authorList>
    </citation>
    <scope>NUCLEOTIDE SEQUENCE [LARGE SCALE GENOMIC DNA]</scope>
    <source>
        <strain evidence="1 2">MAFF 239500</strain>
    </source>
</reference>
<dbReference type="GeneID" id="73322351"/>
<keyword evidence="2" id="KW-1185">Reference proteome</keyword>
<protein>
    <submittedName>
        <fullName evidence="1">Uncharacterized protein</fullName>
    </submittedName>
</protein>
<evidence type="ECO:0000313" key="1">
    <source>
        <dbReference type="EMBL" id="GKT41368.1"/>
    </source>
</evidence>
<sequence>MAARQSPNEPGLIWKDGGLQPAVRIGNQSYDIYPDCWHRTFHIRRLTVQNPDSLPFPNESPSFAFYLI</sequence>
<dbReference type="RefSeq" id="XP_049123718.1">
    <property type="nucleotide sequence ID" value="XM_049267761.1"/>
</dbReference>
<gene>
    <name evidence="1" type="ORF">ColSpa_01549</name>
</gene>
<dbReference type="Proteomes" id="UP001055115">
    <property type="component" value="Unassembled WGS sequence"/>
</dbReference>
<comment type="caution">
    <text evidence="1">The sequence shown here is derived from an EMBL/GenBank/DDBJ whole genome shotgun (WGS) entry which is preliminary data.</text>
</comment>
<name>A0AA37L3P2_9PEZI</name>
<accession>A0AA37L3P2</accession>
<proteinExistence type="predicted"/>
<dbReference type="EMBL" id="BQXU01000003">
    <property type="protein sequence ID" value="GKT41368.1"/>
    <property type="molecule type" value="Genomic_DNA"/>
</dbReference>
<dbReference type="AlphaFoldDB" id="A0AA37L3P2"/>